<name>A0A8H5C606_9AGAR</name>
<feature type="compositionally biased region" description="Gly residues" evidence="1">
    <location>
        <begin position="23"/>
        <end position="33"/>
    </location>
</feature>
<reference evidence="2 3" key="1">
    <citation type="journal article" date="2020" name="ISME J.">
        <title>Uncovering the hidden diversity of litter-decomposition mechanisms in mushroom-forming fungi.</title>
        <authorList>
            <person name="Floudas D."/>
            <person name="Bentzer J."/>
            <person name="Ahren D."/>
            <person name="Johansson T."/>
            <person name="Persson P."/>
            <person name="Tunlid A."/>
        </authorList>
    </citation>
    <scope>NUCLEOTIDE SEQUENCE [LARGE SCALE GENOMIC DNA]</scope>
    <source>
        <strain evidence="2 3">CBS 291.85</strain>
    </source>
</reference>
<dbReference type="AlphaFoldDB" id="A0A8H5C606"/>
<evidence type="ECO:0000313" key="2">
    <source>
        <dbReference type="EMBL" id="KAF5335852.1"/>
    </source>
</evidence>
<comment type="caution">
    <text evidence="2">The sequence shown here is derived from an EMBL/GenBank/DDBJ whole genome shotgun (WGS) entry which is preliminary data.</text>
</comment>
<accession>A0A8H5C606</accession>
<dbReference type="Proteomes" id="UP000559256">
    <property type="component" value="Unassembled WGS sequence"/>
</dbReference>
<gene>
    <name evidence="2" type="ORF">D9758_016693</name>
</gene>
<organism evidence="2 3">
    <name type="scientific">Tetrapyrgos nigripes</name>
    <dbReference type="NCBI Taxonomy" id="182062"/>
    <lineage>
        <taxon>Eukaryota</taxon>
        <taxon>Fungi</taxon>
        <taxon>Dikarya</taxon>
        <taxon>Basidiomycota</taxon>
        <taxon>Agaricomycotina</taxon>
        <taxon>Agaricomycetes</taxon>
        <taxon>Agaricomycetidae</taxon>
        <taxon>Agaricales</taxon>
        <taxon>Marasmiineae</taxon>
        <taxon>Marasmiaceae</taxon>
        <taxon>Tetrapyrgos</taxon>
    </lineage>
</organism>
<evidence type="ECO:0000313" key="3">
    <source>
        <dbReference type="Proteomes" id="UP000559256"/>
    </source>
</evidence>
<evidence type="ECO:0000256" key="1">
    <source>
        <dbReference type="SAM" id="MobiDB-lite"/>
    </source>
</evidence>
<keyword evidence="3" id="KW-1185">Reference proteome</keyword>
<sequence length="270" mass="29034">MALALLVDAAPATGGTGKTPPATGGGKGPGTGTGTDTNKSGGGKGPTGDKIATPDGPGTGQQFLGYRTATAAEAADFNNKKFSNNIYDNFKSKVDGKANLGLAMYVVDNLKLLQVGKNDKLCYVYLITNLAAKEMDHEGSGSMKPVQFTQPKYKGKPVIADYDPKTASALEKNRWQAVEETYKRVHPNTIEYKIYPKDGVYQFSRISKRTSGSITGNQLAIPWGTVRESADVYCYEQNDPKAPKVSKLDYADLIKKGTWKPLVITDPPTK</sequence>
<protein>
    <submittedName>
        <fullName evidence="2">Uncharacterized protein</fullName>
    </submittedName>
</protein>
<feature type="region of interest" description="Disordered" evidence="1">
    <location>
        <begin position="9"/>
        <end position="60"/>
    </location>
</feature>
<dbReference type="EMBL" id="JAACJM010000236">
    <property type="protein sequence ID" value="KAF5335852.1"/>
    <property type="molecule type" value="Genomic_DNA"/>
</dbReference>
<feature type="compositionally biased region" description="Low complexity" evidence="1">
    <location>
        <begin position="9"/>
        <end position="22"/>
    </location>
</feature>
<proteinExistence type="predicted"/>